<proteinExistence type="predicted"/>
<dbReference type="Proteomes" id="UP000712281">
    <property type="component" value="Unassembled WGS sequence"/>
</dbReference>
<feature type="transmembrane region" description="Helical" evidence="1">
    <location>
        <begin position="81"/>
        <end position="104"/>
    </location>
</feature>
<dbReference type="AlphaFoldDB" id="A0A8S9H3T3"/>
<evidence type="ECO:0000256" key="1">
    <source>
        <dbReference type="SAM" id="Phobius"/>
    </source>
</evidence>
<evidence type="ECO:0000313" key="4">
    <source>
        <dbReference type="Proteomes" id="UP000712281"/>
    </source>
</evidence>
<comment type="caution">
    <text evidence="3">The sequence shown here is derived from an EMBL/GenBank/DDBJ whole genome shotgun (WGS) entry which is preliminary data.</text>
</comment>
<dbReference type="EMBL" id="QGKW02001988">
    <property type="protein sequence ID" value="KAF2550957.1"/>
    <property type="molecule type" value="Genomic_DNA"/>
</dbReference>
<protein>
    <submittedName>
        <fullName evidence="3">Uncharacterized protein</fullName>
    </submittedName>
</protein>
<keyword evidence="1" id="KW-1133">Transmembrane helix</keyword>
<evidence type="ECO:0000313" key="3">
    <source>
        <dbReference type="EMBL" id="KAF2550957.1"/>
    </source>
</evidence>
<keyword evidence="1" id="KW-0472">Membrane</keyword>
<sequence length="116" mass="12964">MSRTCLRLDSHECCSLSLECQVQPLKTLRQSCLSMGVEISYLVLIGSSLKYGYRRSPYFIFPVVIYGSGGLFDSVKVGVSFPMVAIFLFLARHFLVVMVVSVLADMAVFGMLRRIP</sequence>
<gene>
    <name evidence="3" type="ORF">F2Q68_00034386</name>
    <name evidence="2" type="ORF">F2Q70_00029917</name>
</gene>
<reference evidence="3" key="1">
    <citation type="submission" date="2019-12" db="EMBL/GenBank/DDBJ databases">
        <title>Genome sequencing and annotation of Brassica cretica.</title>
        <authorList>
            <person name="Studholme D.J."/>
            <person name="Sarris P.F."/>
        </authorList>
    </citation>
    <scope>NUCLEOTIDE SEQUENCE</scope>
    <source>
        <strain evidence="3">PFS-001/15</strain>
        <strain evidence="2">PFS-102/07</strain>
        <tissue evidence="3">Leaf</tissue>
    </source>
</reference>
<dbReference type="EMBL" id="QGKY02002305">
    <property type="protein sequence ID" value="KAF2534875.1"/>
    <property type="molecule type" value="Genomic_DNA"/>
</dbReference>
<keyword evidence="1" id="KW-0812">Transmembrane</keyword>
<name>A0A8S9H3T3_BRACR</name>
<evidence type="ECO:0000313" key="2">
    <source>
        <dbReference type="EMBL" id="KAF2534875.1"/>
    </source>
</evidence>
<accession>A0A8S9H3T3</accession>
<organism evidence="3 4">
    <name type="scientific">Brassica cretica</name>
    <name type="common">Mustard</name>
    <dbReference type="NCBI Taxonomy" id="69181"/>
    <lineage>
        <taxon>Eukaryota</taxon>
        <taxon>Viridiplantae</taxon>
        <taxon>Streptophyta</taxon>
        <taxon>Embryophyta</taxon>
        <taxon>Tracheophyta</taxon>
        <taxon>Spermatophyta</taxon>
        <taxon>Magnoliopsida</taxon>
        <taxon>eudicotyledons</taxon>
        <taxon>Gunneridae</taxon>
        <taxon>Pentapetalae</taxon>
        <taxon>rosids</taxon>
        <taxon>malvids</taxon>
        <taxon>Brassicales</taxon>
        <taxon>Brassicaceae</taxon>
        <taxon>Brassiceae</taxon>
        <taxon>Brassica</taxon>
    </lineage>
</organism>
<feature type="transmembrane region" description="Helical" evidence="1">
    <location>
        <begin position="58"/>
        <end position="75"/>
    </location>
</feature>